<proteinExistence type="predicted"/>
<comment type="caution">
    <text evidence="1">The sequence shown here is derived from an EMBL/GenBank/DDBJ whole genome shotgun (WGS) entry which is preliminary data.</text>
</comment>
<protein>
    <submittedName>
        <fullName evidence="1">Uncharacterized protein</fullName>
    </submittedName>
</protein>
<sequence>MEMKPARKFDLKEEAQPWALAFLTFTQRWAAVPLLALRSDRALSCCFLFLYHLPGCEAQCAATDRMRCQACKLSPFDHCGGREGNESPPRGPHMFRRC</sequence>
<dbReference type="AlphaFoldDB" id="A0A7J6AM70"/>
<evidence type="ECO:0000313" key="1">
    <source>
        <dbReference type="EMBL" id="KAF4083954.1"/>
    </source>
</evidence>
<name>A0A7J6AM70_AMEME</name>
<organism evidence="1 2">
    <name type="scientific">Ameiurus melas</name>
    <name type="common">Black bullhead</name>
    <name type="synonym">Silurus melas</name>
    <dbReference type="NCBI Taxonomy" id="219545"/>
    <lineage>
        <taxon>Eukaryota</taxon>
        <taxon>Metazoa</taxon>
        <taxon>Chordata</taxon>
        <taxon>Craniata</taxon>
        <taxon>Vertebrata</taxon>
        <taxon>Euteleostomi</taxon>
        <taxon>Actinopterygii</taxon>
        <taxon>Neopterygii</taxon>
        <taxon>Teleostei</taxon>
        <taxon>Ostariophysi</taxon>
        <taxon>Siluriformes</taxon>
        <taxon>Ictaluridae</taxon>
        <taxon>Ameiurus</taxon>
    </lineage>
</organism>
<gene>
    <name evidence="1" type="ORF">AMELA_G00123310</name>
</gene>
<accession>A0A7J6AM70</accession>
<dbReference type="Proteomes" id="UP000593565">
    <property type="component" value="Unassembled WGS sequence"/>
</dbReference>
<evidence type="ECO:0000313" key="2">
    <source>
        <dbReference type="Proteomes" id="UP000593565"/>
    </source>
</evidence>
<dbReference type="EMBL" id="JAAGNN010000010">
    <property type="protein sequence ID" value="KAF4083954.1"/>
    <property type="molecule type" value="Genomic_DNA"/>
</dbReference>
<reference evidence="1 2" key="1">
    <citation type="submission" date="2020-02" db="EMBL/GenBank/DDBJ databases">
        <title>A chromosome-scale genome assembly of the black bullhead catfish (Ameiurus melas).</title>
        <authorList>
            <person name="Wen M."/>
            <person name="Zham M."/>
            <person name="Cabau C."/>
            <person name="Klopp C."/>
            <person name="Donnadieu C."/>
            <person name="Roques C."/>
            <person name="Bouchez O."/>
            <person name="Lampietro C."/>
            <person name="Jouanno E."/>
            <person name="Herpin A."/>
            <person name="Louis A."/>
            <person name="Berthelot C."/>
            <person name="Parey E."/>
            <person name="Roest-Crollius H."/>
            <person name="Braasch I."/>
            <person name="Postlethwait J."/>
            <person name="Robinson-Rechavi M."/>
            <person name="Echchiki A."/>
            <person name="Begum T."/>
            <person name="Montfort J."/>
            <person name="Schartl M."/>
            <person name="Bobe J."/>
            <person name="Guiguen Y."/>
        </authorList>
    </citation>
    <scope>NUCLEOTIDE SEQUENCE [LARGE SCALE GENOMIC DNA]</scope>
    <source>
        <strain evidence="1">M_S1</strain>
        <tissue evidence="1">Blood</tissue>
    </source>
</reference>
<keyword evidence="2" id="KW-1185">Reference proteome</keyword>